<dbReference type="FunFam" id="2.40.10.230:FF:000002">
    <property type="entry name" value="H/ACA ribonucleoprotein complex non-core subunit NAF1"/>
    <property type="match status" value="1"/>
</dbReference>
<feature type="compositionally biased region" description="Pro residues" evidence="9">
    <location>
        <begin position="653"/>
        <end position="691"/>
    </location>
</feature>
<evidence type="ECO:0000256" key="6">
    <source>
        <dbReference type="ARBA" id="ARBA00022553"/>
    </source>
</evidence>
<dbReference type="GO" id="GO:0005634">
    <property type="term" value="C:nucleus"/>
    <property type="evidence" value="ECO:0007669"/>
    <property type="project" value="UniProtKB-SubCell"/>
</dbReference>
<comment type="similarity">
    <text evidence="2">Belongs to the NAF1 family.</text>
</comment>
<dbReference type="InterPro" id="IPR009000">
    <property type="entry name" value="Transl_B-barrel_sf"/>
</dbReference>
<keyword evidence="4" id="KW-0690">Ribosome biogenesis</keyword>
<feature type="compositionally biased region" description="Polar residues" evidence="9">
    <location>
        <begin position="130"/>
        <end position="155"/>
    </location>
</feature>
<dbReference type="KEGG" id="tpal:117654421"/>
<dbReference type="GO" id="GO:0005732">
    <property type="term" value="C:sno(s)RNA-containing ribonucleoprotein complex"/>
    <property type="evidence" value="ECO:0007669"/>
    <property type="project" value="InterPro"/>
</dbReference>
<dbReference type="InterPro" id="IPR007504">
    <property type="entry name" value="H/ACA_rnp_Gar1/Naf1"/>
</dbReference>
<evidence type="ECO:0000313" key="11">
    <source>
        <dbReference type="RefSeq" id="XP_034256932.1"/>
    </source>
</evidence>
<keyword evidence="11" id="KW-0687">Ribonucleoprotein</keyword>
<dbReference type="Gene3D" id="2.40.10.230">
    <property type="entry name" value="Probable tRNA pseudouridine synthase domain"/>
    <property type="match status" value="1"/>
</dbReference>
<protein>
    <recommendedName>
        <fullName evidence="3">H/ACA ribonucleoprotein complex non-core subunit NAF1</fullName>
    </recommendedName>
</protein>
<dbReference type="PANTHER" id="PTHR31633">
    <property type="entry name" value="H/ACA RIBONUCLEOPROTEIN COMPLEX NON-CORE SUBUNIT NAF1"/>
    <property type="match status" value="1"/>
</dbReference>
<dbReference type="Pfam" id="PF04410">
    <property type="entry name" value="Gar1"/>
    <property type="match status" value="1"/>
</dbReference>
<dbReference type="InParanoid" id="A0A6P9AF19"/>
<feature type="compositionally biased region" description="Polar residues" evidence="9">
    <location>
        <begin position="44"/>
        <end position="55"/>
    </location>
</feature>
<proteinExistence type="inferred from homology"/>
<feature type="compositionally biased region" description="Polar residues" evidence="9">
    <location>
        <begin position="463"/>
        <end position="476"/>
    </location>
</feature>
<comment type="subcellular location">
    <subcellularLocation>
        <location evidence="1">Nucleus</location>
    </subcellularLocation>
</comment>
<dbReference type="OrthoDB" id="21550at2759"/>
<keyword evidence="5" id="KW-0698">rRNA processing</keyword>
<dbReference type="GO" id="GO:0043489">
    <property type="term" value="P:RNA stabilization"/>
    <property type="evidence" value="ECO:0007669"/>
    <property type="project" value="UniProtKB-ARBA"/>
</dbReference>
<feature type="compositionally biased region" description="Basic and acidic residues" evidence="9">
    <location>
        <begin position="16"/>
        <end position="35"/>
    </location>
</feature>
<dbReference type="GO" id="GO:0000493">
    <property type="term" value="P:box H/ACA snoRNP assembly"/>
    <property type="evidence" value="ECO:0007669"/>
    <property type="project" value="InterPro"/>
</dbReference>
<name>A0A6P9AF19_THRPL</name>
<feature type="region of interest" description="Disordered" evidence="9">
    <location>
        <begin position="1"/>
        <end position="71"/>
    </location>
</feature>
<evidence type="ECO:0000256" key="2">
    <source>
        <dbReference type="ARBA" id="ARBA00009801"/>
    </source>
</evidence>
<keyword evidence="8" id="KW-0539">Nucleus</keyword>
<feature type="region of interest" description="Disordered" evidence="9">
    <location>
        <begin position="371"/>
        <end position="556"/>
    </location>
</feature>
<dbReference type="GeneID" id="117654421"/>
<accession>A0A6P9AF19</accession>
<evidence type="ECO:0000256" key="8">
    <source>
        <dbReference type="ARBA" id="ARBA00023242"/>
    </source>
</evidence>
<evidence type="ECO:0000256" key="7">
    <source>
        <dbReference type="ARBA" id="ARBA00022884"/>
    </source>
</evidence>
<keyword evidence="10" id="KW-1185">Reference proteome</keyword>
<dbReference type="GO" id="GO:0006364">
    <property type="term" value="P:rRNA processing"/>
    <property type="evidence" value="ECO:0007669"/>
    <property type="project" value="UniProtKB-KW"/>
</dbReference>
<dbReference type="GO" id="GO:0001522">
    <property type="term" value="P:pseudouridine synthesis"/>
    <property type="evidence" value="ECO:0007669"/>
    <property type="project" value="InterPro"/>
</dbReference>
<evidence type="ECO:0000256" key="1">
    <source>
        <dbReference type="ARBA" id="ARBA00004123"/>
    </source>
</evidence>
<evidence type="ECO:0000313" key="10">
    <source>
        <dbReference type="Proteomes" id="UP000515158"/>
    </source>
</evidence>
<feature type="compositionally biased region" description="Low complexity" evidence="9">
    <location>
        <begin position="491"/>
        <end position="504"/>
    </location>
</feature>
<feature type="region of interest" description="Disordered" evidence="9">
    <location>
        <begin position="116"/>
        <end position="243"/>
    </location>
</feature>
<dbReference type="Proteomes" id="UP000515158">
    <property type="component" value="Unplaced"/>
</dbReference>
<keyword evidence="6" id="KW-0597">Phosphoprotein</keyword>
<reference evidence="11" key="1">
    <citation type="submission" date="2025-08" db="UniProtKB">
        <authorList>
            <consortium name="RefSeq"/>
        </authorList>
    </citation>
    <scope>IDENTIFICATION</scope>
    <source>
        <tissue evidence="11">Total insect</tissue>
    </source>
</reference>
<dbReference type="InterPro" id="IPR040309">
    <property type="entry name" value="Naf1"/>
</dbReference>
<dbReference type="InterPro" id="IPR038664">
    <property type="entry name" value="Gar1/Naf1_Cbf5-bd_sf"/>
</dbReference>
<organism evidence="11">
    <name type="scientific">Thrips palmi</name>
    <name type="common">Melon thrips</name>
    <dbReference type="NCBI Taxonomy" id="161013"/>
    <lineage>
        <taxon>Eukaryota</taxon>
        <taxon>Metazoa</taxon>
        <taxon>Ecdysozoa</taxon>
        <taxon>Arthropoda</taxon>
        <taxon>Hexapoda</taxon>
        <taxon>Insecta</taxon>
        <taxon>Pterygota</taxon>
        <taxon>Neoptera</taxon>
        <taxon>Paraneoptera</taxon>
        <taxon>Thysanoptera</taxon>
        <taxon>Terebrantia</taxon>
        <taxon>Thripoidea</taxon>
        <taxon>Thripidae</taxon>
        <taxon>Thrips</taxon>
    </lineage>
</organism>
<keyword evidence="7" id="KW-0694">RNA-binding</keyword>
<evidence type="ECO:0000256" key="4">
    <source>
        <dbReference type="ARBA" id="ARBA00022517"/>
    </source>
</evidence>
<feature type="compositionally biased region" description="Basic and acidic residues" evidence="9">
    <location>
        <begin position="391"/>
        <end position="414"/>
    </location>
</feature>
<dbReference type="PANTHER" id="PTHR31633:SF1">
    <property type="entry name" value="H_ACA RIBONUCLEOPROTEIN COMPLEX NON-CORE SUBUNIT NAF1"/>
    <property type="match status" value="1"/>
</dbReference>
<dbReference type="AlphaFoldDB" id="A0A6P9AF19"/>
<sequence>MEEKQSEEVPMTMDLAKSDSEVEKNGNKSPSHADEVGDEDSVAVGNSTDIPTTSVVGEETQSTEKSEEVVSANLTPSCNVEIEEHISSRIVINRSECENNTGSEVSMEIEATENQINNVFSSPRKESLRKQSLSEISSSTPNKATESSSVITNSPGDFPVEVKISDDEDDVVELPHGSEQTFQGSHRGTVVPYSDTDDSDSSSSSDSETSSDSSSSDCEDNLDGSISGNKSTCDSKSSDPKPVKVRGELDIEDLPPIQDLHISVRNDQVVEIGKVLHAVDTLVVVECYKDQPPLDIDSVLFLDRGARPLGRIFDVMGPVTEPLYCVRFNSKEHIEDQNIQPEMLVYSAPRTEHSQFVFVKHLMMMKGSDASWKKDKEVPGSELDFSDDEEEAKRRRDSNSRTEHIPNSWDEPKRKVSRPNQMESDGKFQPNARGFQGCPRGQTRENYRPRNPWGWSGARFNVPKNNYRNHSNTKFGQESAPGMFGNPPPSNNSSYSPSSEYSSYQHENDYTQENHYASASGNDYAPGNDYSQGLEYSNGNDYSHGQEAYPPHNTPDQRYQAFQSEIAKLVDAYNRGVDSPMTVASATYGMRPPGPQSQFGGSLGLRPPFGGRPFARRPPPPFGGRPPSTPHQFSATPPPGLTGPWTQFASRPSGPPPQFGSRPTGPPPQFGSRPTGPPPQFGSRPTRPPPQFGSRPTGPSPQFGSRPPAPTYDNQFY</sequence>
<dbReference type="SUPFAM" id="SSF50447">
    <property type="entry name" value="Translation proteins"/>
    <property type="match status" value="1"/>
</dbReference>
<feature type="compositionally biased region" description="Low complexity" evidence="9">
    <location>
        <begin position="201"/>
        <end position="216"/>
    </location>
</feature>
<evidence type="ECO:0000256" key="3">
    <source>
        <dbReference type="ARBA" id="ARBA00021438"/>
    </source>
</evidence>
<feature type="compositionally biased region" description="Low complexity" evidence="9">
    <location>
        <begin position="604"/>
        <end position="613"/>
    </location>
</feature>
<feature type="compositionally biased region" description="Polar residues" evidence="9">
    <location>
        <begin position="224"/>
        <end position="235"/>
    </location>
</feature>
<evidence type="ECO:0000256" key="9">
    <source>
        <dbReference type="SAM" id="MobiDB-lite"/>
    </source>
</evidence>
<feature type="compositionally biased region" description="Polar residues" evidence="9">
    <location>
        <begin position="511"/>
        <end position="521"/>
    </location>
</feature>
<dbReference type="RefSeq" id="XP_034256932.1">
    <property type="nucleotide sequence ID" value="XM_034401041.1"/>
</dbReference>
<dbReference type="GO" id="GO:0003723">
    <property type="term" value="F:RNA binding"/>
    <property type="evidence" value="ECO:0007669"/>
    <property type="project" value="UniProtKB-KW"/>
</dbReference>
<evidence type="ECO:0000256" key="5">
    <source>
        <dbReference type="ARBA" id="ARBA00022552"/>
    </source>
</evidence>
<feature type="region of interest" description="Disordered" evidence="9">
    <location>
        <begin position="588"/>
        <end position="717"/>
    </location>
</feature>
<gene>
    <name evidence="11" type="primary">LOC117654421</name>
</gene>
<feature type="compositionally biased region" description="Polar residues" evidence="9">
    <location>
        <begin position="529"/>
        <end position="543"/>
    </location>
</feature>
<feature type="compositionally biased region" description="Pro residues" evidence="9">
    <location>
        <begin position="616"/>
        <end position="629"/>
    </location>
</feature>